<keyword evidence="3" id="KW-1185">Reference proteome</keyword>
<proteinExistence type="predicted"/>
<dbReference type="RefSeq" id="WP_153420728.1">
    <property type="nucleotide sequence ID" value="NZ_WFLM01000004.1"/>
</dbReference>
<organism evidence="2 3">
    <name type="scientific">Silvanigrella paludirubra</name>
    <dbReference type="NCBI Taxonomy" id="2499159"/>
    <lineage>
        <taxon>Bacteria</taxon>
        <taxon>Pseudomonadati</taxon>
        <taxon>Bdellovibrionota</taxon>
        <taxon>Oligoflexia</taxon>
        <taxon>Silvanigrellales</taxon>
        <taxon>Silvanigrellaceae</taxon>
        <taxon>Silvanigrella</taxon>
    </lineage>
</organism>
<evidence type="ECO:0000256" key="1">
    <source>
        <dbReference type="SAM" id="SignalP"/>
    </source>
</evidence>
<feature type="signal peptide" evidence="1">
    <location>
        <begin position="1"/>
        <end position="21"/>
    </location>
</feature>
<dbReference type="AlphaFoldDB" id="A0A6N6VRH3"/>
<protein>
    <submittedName>
        <fullName evidence="2">Uncharacterized protein</fullName>
    </submittedName>
</protein>
<dbReference type="OrthoDB" id="5307113at2"/>
<accession>A0A6N6VRH3</accession>
<dbReference type="EMBL" id="WFLM01000004">
    <property type="protein sequence ID" value="KAB8037653.1"/>
    <property type="molecule type" value="Genomic_DNA"/>
</dbReference>
<reference evidence="2 3" key="1">
    <citation type="submission" date="2019-10" db="EMBL/GenBank/DDBJ databases">
        <title>New species of Slilvanegrellaceae.</title>
        <authorList>
            <person name="Pitt A."/>
            <person name="Hahn M.W."/>
        </authorList>
    </citation>
    <scope>NUCLEOTIDE SEQUENCE [LARGE SCALE GENOMIC DNA]</scope>
    <source>
        <strain evidence="2 3">SP-Ram-0.45-NSY-1</strain>
    </source>
</reference>
<feature type="chain" id="PRO_5026915236" evidence="1">
    <location>
        <begin position="22"/>
        <end position="128"/>
    </location>
</feature>
<name>A0A6N6VRH3_9BACT</name>
<keyword evidence="1" id="KW-0732">Signal</keyword>
<gene>
    <name evidence="2" type="ORF">GCL60_10790</name>
</gene>
<evidence type="ECO:0000313" key="2">
    <source>
        <dbReference type="EMBL" id="KAB8037653.1"/>
    </source>
</evidence>
<dbReference type="Proteomes" id="UP000437748">
    <property type="component" value="Unassembled WGS sequence"/>
</dbReference>
<sequence length="128" mass="14547">MRFLLKSFVLGLFSTHLIVLASESSTKWTIKNNTSEELALLCKNITYKDMNIVMKTATIKPNQSEVFDWGDNYYNDGLELNSGIWNCTIKNKTKLPSEFENFSTEWGESLSLDVNEASGKLKLIKLAK</sequence>
<evidence type="ECO:0000313" key="3">
    <source>
        <dbReference type="Proteomes" id="UP000437748"/>
    </source>
</evidence>
<comment type="caution">
    <text evidence="2">The sequence shown here is derived from an EMBL/GenBank/DDBJ whole genome shotgun (WGS) entry which is preliminary data.</text>
</comment>